<dbReference type="GO" id="GO:0005743">
    <property type="term" value="C:mitochondrial inner membrane"/>
    <property type="evidence" value="ECO:0007669"/>
    <property type="project" value="UniProtKB-SubCell"/>
</dbReference>
<keyword evidence="6" id="KW-0999">Mitochondrion inner membrane</keyword>
<evidence type="ECO:0000256" key="10">
    <source>
        <dbReference type="ARBA" id="ARBA00036017"/>
    </source>
</evidence>
<keyword evidence="4 11" id="KW-0812">Transmembrane</keyword>
<dbReference type="Proteomes" id="UP000193380">
    <property type="component" value="Unassembled WGS sequence"/>
</dbReference>
<keyword evidence="5" id="KW-0677">Repeat</keyword>
<evidence type="ECO:0000256" key="1">
    <source>
        <dbReference type="ARBA" id="ARBA00004448"/>
    </source>
</evidence>
<keyword evidence="8" id="KW-0496">Mitochondrion</keyword>
<evidence type="ECO:0000256" key="8">
    <source>
        <dbReference type="ARBA" id="ARBA00023128"/>
    </source>
</evidence>
<reference evidence="13" key="2">
    <citation type="submission" date="2014-03" db="EMBL/GenBank/DDBJ databases">
        <authorList>
            <person name="Genoscope - CEA"/>
        </authorList>
    </citation>
    <scope>NUCLEOTIDE SEQUENCE</scope>
</reference>
<dbReference type="PANTHER" id="PTHR45760">
    <property type="entry name" value="FI19922P1-RELATED"/>
    <property type="match status" value="1"/>
</dbReference>
<evidence type="ECO:0000313" key="14">
    <source>
        <dbReference type="Proteomes" id="UP000193380"/>
    </source>
</evidence>
<keyword evidence="3 12" id="KW-0813">Transport</keyword>
<evidence type="ECO:0000256" key="4">
    <source>
        <dbReference type="ARBA" id="ARBA00022692"/>
    </source>
</evidence>
<comment type="similarity">
    <text evidence="2 12">Belongs to the mitochondrial carrier (TC 2.A.29) family.</text>
</comment>
<keyword evidence="9 11" id="KW-0472">Membrane</keyword>
<sequence length="287" mass="31977">MSGNSGKNPVPVDTNGITPFQQMLASCSGALLTSLFVTPLDVVKIRLQAQKSPFPKGKCFVYCNGLMDHTCVCTNGNSKAWYKAPGHFNGTLDAFIKIVRREGIKSLWSGLPPTLIMAVPATVIYFTCYDQLRAALRVRMGSHAEEAPLLAGALARVGSVTVISPLELIRTKMQSQRSSYRELSEVIHSAVRNEGWRSLWRGWGPTLLRDVPFSGRNNTMSITISLSGRNNTMSIFYENFVINVHKLQLIYSVCNPEFVRFWLNETDKSPSLQKSVFIHENVLTSKM</sequence>
<dbReference type="AlphaFoldDB" id="A0A060XY57"/>
<comment type="catalytic activity">
    <reaction evidence="10">
        <text>glutathione(in) = glutathione(out)</text>
        <dbReference type="Rhea" id="RHEA:74819"/>
        <dbReference type="ChEBI" id="CHEBI:57925"/>
    </reaction>
</comment>
<evidence type="ECO:0000256" key="2">
    <source>
        <dbReference type="ARBA" id="ARBA00006375"/>
    </source>
</evidence>
<dbReference type="EMBL" id="FR906354">
    <property type="protein sequence ID" value="CDQ84192.1"/>
    <property type="molecule type" value="Genomic_DNA"/>
</dbReference>
<dbReference type="PROSITE" id="PS50920">
    <property type="entry name" value="SOLCAR"/>
    <property type="match status" value="2"/>
</dbReference>
<evidence type="ECO:0000256" key="9">
    <source>
        <dbReference type="ARBA" id="ARBA00023136"/>
    </source>
</evidence>
<feature type="repeat" description="Solcar" evidence="11">
    <location>
        <begin position="17"/>
        <end position="135"/>
    </location>
</feature>
<accession>A0A060XY57</accession>
<evidence type="ECO:0000313" key="13">
    <source>
        <dbReference type="EMBL" id="CDQ84192.1"/>
    </source>
</evidence>
<evidence type="ECO:0000256" key="3">
    <source>
        <dbReference type="ARBA" id="ARBA00022448"/>
    </source>
</evidence>
<name>A0A060XY57_ONCMY</name>
<dbReference type="PANTHER" id="PTHR45760:SF5">
    <property type="entry name" value="MITOCHONDRIAL GLUTATHIONE TRANSPORTER SLC25A40-RELATED"/>
    <property type="match status" value="1"/>
</dbReference>
<dbReference type="Pfam" id="PF00153">
    <property type="entry name" value="Mito_carr"/>
    <property type="match status" value="2"/>
</dbReference>
<dbReference type="Gene3D" id="1.50.40.10">
    <property type="entry name" value="Mitochondrial carrier domain"/>
    <property type="match status" value="1"/>
</dbReference>
<dbReference type="SUPFAM" id="SSF103506">
    <property type="entry name" value="Mitochondrial carrier"/>
    <property type="match status" value="1"/>
</dbReference>
<keyword evidence="7" id="KW-1133">Transmembrane helix</keyword>
<evidence type="ECO:0000256" key="11">
    <source>
        <dbReference type="PROSITE-ProRule" id="PRU00282"/>
    </source>
</evidence>
<dbReference type="PaxDb" id="8022-A0A060XY57"/>
<comment type="subcellular location">
    <subcellularLocation>
        <location evidence="1">Mitochondrion inner membrane</location>
        <topology evidence="1">Multi-pass membrane protein</topology>
    </subcellularLocation>
</comment>
<protein>
    <recommendedName>
        <fullName evidence="15">Solute carrier family 25 member 40</fullName>
    </recommendedName>
</protein>
<reference evidence="13" key="1">
    <citation type="journal article" date="2014" name="Nat. Commun.">
        <title>The rainbow trout genome provides novel insights into evolution after whole-genome duplication in vertebrates.</title>
        <authorList>
            <person name="Berthelot C."/>
            <person name="Brunet F."/>
            <person name="Chalopin D."/>
            <person name="Juanchich A."/>
            <person name="Bernard M."/>
            <person name="Noel B."/>
            <person name="Bento P."/>
            <person name="Da Silva C."/>
            <person name="Labadie K."/>
            <person name="Alberti A."/>
            <person name="Aury J.M."/>
            <person name="Louis A."/>
            <person name="Dehais P."/>
            <person name="Bardou P."/>
            <person name="Montfort J."/>
            <person name="Klopp C."/>
            <person name="Cabau C."/>
            <person name="Gaspin C."/>
            <person name="Thorgaard G.H."/>
            <person name="Boussaha M."/>
            <person name="Quillet E."/>
            <person name="Guyomard R."/>
            <person name="Galiana D."/>
            <person name="Bobe J."/>
            <person name="Volff J.N."/>
            <person name="Genet C."/>
            <person name="Wincker P."/>
            <person name="Jaillon O."/>
            <person name="Roest Crollius H."/>
            <person name="Guiguen Y."/>
        </authorList>
    </citation>
    <scope>NUCLEOTIDE SEQUENCE [LARGE SCALE GENOMIC DNA]</scope>
</reference>
<dbReference type="PROSITE" id="PS51257">
    <property type="entry name" value="PROKAR_LIPOPROTEIN"/>
    <property type="match status" value="1"/>
</dbReference>
<dbReference type="InterPro" id="IPR018108">
    <property type="entry name" value="MCP_transmembrane"/>
</dbReference>
<evidence type="ECO:0008006" key="15">
    <source>
        <dbReference type="Google" id="ProtNLM"/>
    </source>
</evidence>
<evidence type="ECO:0000256" key="7">
    <source>
        <dbReference type="ARBA" id="ARBA00022989"/>
    </source>
</evidence>
<evidence type="ECO:0000256" key="5">
    <source>
        <dbReference type="ARBA" id="ARBA00022737"/>
    </source>
</evidence>
<dbReference type="InterPro" id="IPR045315">
    <property type="entry name" value="Mtm1-like"/>
</dbReference>
<feature type="repeat" description="Solcar" evidence="11">
    <location>
        <begin position="143"/>
        <end position="227"/>
    </location>
</feature>
<gene>
    <name evidence="13" type="ORF">GSONMT00062656001</name>
</gene>
<dbReference type="GO" id="GO:1990542">
    <property type="term" value="P:mitochondrial transmembrane transport"/>
    <property type="evidence" value="ECO:0007669"/>
    <property type="project" value="InterPro"/>
</dbReference>
<proteinExistence type="inferred from homology"/>
<dbReference type="InterPro" id="IPR023395">
    <property type="entry name" value="MCP_dom_sf"/>
</dbReference>
<organism evidence="13 14">
    <name type="scientific">Oncorhynchus mykiss</name>
    <name type="common">Rainbow trout</name>
    <name type="synonym">Salmo gairdneri</name>
    <dbReference type="NCBI Taxonomy" id="8022"/>
    <lineage>
        <taxon>Eukaryota</taxon>
        <taxon>Metazoa</taxon>
        <taxon>Chordata</taxon>
        <taxon>Craniata</taxon>
        <taxon>Vertebrata</taxon>
        <taxon>Euteleostomi</taxon>
        <taxon>Actinopterygii</taxon>
        <taxon>Neopterygii</taxon>
        <taxon>Teleostei</taxon>
        <taxon>Protacanthopterygii</taxon>
        <taxon>Salmoniformes</taxon>
        <taxon>Salmonidae</taxon>
        <taxon>Salmoninae</taxon>
        <taxon>Oncorhynchus</taxon>
    </lineage>
</organism>
<dbReference type="STRING" id="8022.A0A060XY57"/>
<evidence type="ECO:0000256" key="6">
    <source>
        <dbReference type="ARBA" id="ARBA00022792"/>
    </source>
</evidence>
<evidence type="ECO:0000256" key="12">
    <source>
        <dbReference type="RuleBase" id="RU000488"/>
    </source>
</evidence>